<sequence>MDSARSWFRKFQPRADKLRAGATKSKGTENVKDAQKPPIDEAPSNVTKQKVAAAKQYIENHYKAQMKCLQDRKERRWILERKLADAEVSEEEQNNLLKYLEKKETEYMRLQRHKIGVDDFELLTIIGRGAFGEVRLCREKTTDHVYAMKKLKKSEMLRRGQVEHVKAERNLLAEVDSACIVKLYCSFQDEEYLYLIMEYLPGGDMMTLLMRKDTLTEDEARFYVGQTVLAIESIHKHNYIHRDIKPDNLLLDRYGHMKLSDFGLCKPLDCSSFPNLNENDNRMGRNIKPSLESDKHSGTLPAPRRTQQEQLLHWQKNRRTLAYSTVGTPDYIAPEVLLKKGYGMECDWWSLGAIMYEMLVGYPPFYSDEPMSTCRKIVSWRTHLKFPDEAKLSVEAKDLISKLLCNVEQRLGTKGAHEIKAHPWFKGIQWDRLYHMEAAFIPEVNDELDTQNFEKFEEVRDDSFLSSCQELQCKVHQNQVRGERCLGSENIFLSNLLTIEILYLNAAELKKKSNKPKRPSIKSLFDTTGAPDQPVQGSFLNLLPTQLEVSESPEPSPHPSRPPPYEHKPLRG</sequence>
<evidence type="ECO:0000256" key="10">
    <source>
        <dbReference type="PROSITE-ProRule" id="PRU10141"/>
    </source>
</evidence>
<evidence type="ECO:0000313" key="14">
    <source>
        <dbReference type="EMBL" id="KAF8413483.1"/>
    </source>
</evidence>
<evidence type="ECO:0000259" key="13">
    <source>
        <dbReference type="PROSITE" id="PS51285"/>
    </source>
</evidence>
<reference evidence="14 15" key="1">
    <citation type="submission" date="2020-04" db="EMBL/GenBank/DDBJ databases">
        <title>Plant Genome Project.</title>
        <authorList>
            <person name="Zhang R.-G."/>
        </authorList>
    </citation>
    <scope>NUCLEOTIDE SEQUENCE [LARGE SCALE GENOMIC DNA]</scope>
    <source>
        <strain evidence="14">YNK0</strain>
        <tissue evidence="14">Leaf</tissue>
    </source>
</reference>
<dbReference type="FunFam" id="1.10.510.10:FF:000042">
    <property type="entry name" value="Non-specific serine/threonine protein kinase"/>
    <property type="match status" value="1"/>
</dbReference>
<evidence type="ECO:0000256" key="4">
    <source>
        <dbReference type="ARBA" id="ARBA00022679"/>
    </source>
</evidence>
<feature type="domain" description="Protein kinase" evidence="12">
    <location>
        <begin position="120"/>
        <end position="425"/>
    </location>
</feature>
<dbReference type="PROSITE" id="PS51285">
    <property type="entry name" value="AGC_KINASE_CTER"/>
    <property type="match status" value="1"/>
</dbReference>
<evidence type="ECO:0000256" key="9">
    <source>
        <dbReference type="ARBA" id="ARBA00048679"/>
    </source>
</evidence>
<dbReference type="AlphaFoldDB" id="A0A834ZY68"/>
<dbReference type="GO" id="GO:0005524">
    <property type="term" value="F:ATP binding"/>
    <property type="evidence" value="ECO:0007669"/>
    <property type="project" value="UniProtKB-UniRule"/>
</dbReference>
<evidence type="ECO:0000256" key="8">
    <source>
        <dbReference type="ARBA" id="ARBA00047899"/>
    </source>
</evidence>
<feature type="region of interest" description="Disordered" evidence="11">
    <location>
        <begin position="285"/>
        <end position="306"/>
    </location>
</feature>
<comment type="catalytic activity">
    <reaction evidence="8">
        <text>L-threonyl-[protein] + ATP = O-phospho-L-threonyl-[protein] + ADP + H(+)</text>
        <dbReference type="Rhea" id="RHEA:46608"/>
        <dbReference type="Rhea" id="RHEA-COMP:11060"/>
        <dbReference type="Rhea" id="RHEA-COMP:11605"/>
        <dbReference type="ChEBI" id="CHEBI:15378"/>
        <dbReference type="ChEBI" id="CHEBI:30013"/>
        <dbReference type="ChEBI" id="CHEBI:30616"/>
        <dbReference type="ChEBI" id="CHEBI:61977"/>
        <dbReference type="ChEBI" id="CHEBI:456216"/>
        <dbReference type="EC" id="2.7.11.1"/>
    </reaction>
</comment>
<dbReference type="SMART" id="SM00133">
    <property type="entry name" value="S_TK_X"/>
    <property type="match status" value="1"/>
</dbReference>
<dbReference type="InterPro" id="IPR000719">
    <property type="entry name" value="Prot_kinase_dom"/>
</dbReference>
<feature type="binding site" evidence="10">
    <location>
        <position position="149"/>
    </location>
    <ligand>
        <name>ATP</name>
        <dbReference type="ChEBI" id="CHEBI:30616"/>
    </ligand>
</feature>
<dbReference type="CDD" id="cd21742">
    <property type="entry name" value="MobB_NDR_LATS-like"/>
    <property type="match status" value="1"/>
</dbReference>
<organism evidence="14 15">
    <name type="scientific">Tetracentron sinense</name>
    <name type="common">Spur-leaf</name>
    <dbReference type="NCBI Taxonomy" id="13715"/>
    <lineage>
        <taxon>Eukaryota</taxon>
        <taxon>Viridiplantae</taxon>
        <taxon>Streptophyta</taxon>
        <taxon>Embryophyta</taxon>
        <taxon>Tracheophyta</taxon>
        <taxon>Spermatophyta</taxon>
        <taxon>Magnoliopsida</taxon>
        <taxon>Trochodendrales</taxon>
        <taxon>Trochodendraceae</taxon>
        <taxon>Tetracentron</taxon>
    </lineage>
</organism>
<evidence type="ECO:0000256" key="11">
    <source>
        <dbReference type="SAM" id="MobiDB-lite"/>
    </source>
</evidence>
<evidence type="ECO:0000256" key="5">
    <source>
        <dbReference type="ARBA" id="ARBA00022741"/>
    </source>
</evidence>
<dbReference type="InterPro" id="IPR000961">
    <property type="entry name" value="AGC-kinase_C"/>
</dbReference>
<protein>
    <recommendedName>
        <fullName evidence="1">non-specific serine/threonine protein kinase</fullName>
        <ecNumber evidence="1">2.7.11.1</ecNumber>
    </recommendedName>
</protein>
<keyword evidence="15" id="KW-1185">Reference proteome</keyword>
<dbReference type="Pfam" id="PF00069">
    <property type="entry name" value="Pkinase"/>
    <property type="match status" value="2"/>
</dbReference>
<dbReference type="CDD" id="cd05599">
    <property type="entry name" value="STKc_NDR_like"/>
    <property type="match status" value="1"/>
</dbReference>
<comment type="caution">
    <text evidence="14">The sequence shown here is derived from an EMBL/GenBank/DDBJ whole genome shotgun (WGS) entry which is preliminary data.</text>
</comment>
<dbReference type="SUPFAM" id="SSF56112">
    <property type="entry name" value="Protein kinase-like (PK-like)"/>
    <property type="match status" value="1"/>
</dbReference>
<keyword evidence="3" id="KW-0597">Phosphoprotein</keyword>
<evidence type="ECO:0000256" key="6">
    <source>
        <dbReference type="ARBA" id="ARBA00022777"/>
    </source>
</evidence>
<keyword evidence="6" id="KW-0418">Kinase</keyword>
<dbReference type="InterPro" id="IPR059233">
    <property type="entry name" value="MobB_NdrA/B/Cbk1"/>
</dbReference>
<dbReference type="FunFam" id="3.30.200.20:FF:000102">
    <property type="entry name" value="Non-specific serine/threonine protein kinase"/>
    <property type="match status" value="1"/>
</dbReference>
<keyword evidence="4" id="KW-0808">Transferase</keyword>
<dbReference type="PROSITE" id="PS50011">
    <property type="entry name" value="PROTEIN_KINASE_DOM"/>
    <property type="match status" value="1"/>
</dbReference>
<name>A0A834ZY68_TETSI</name>
<feature type="compositionally biased region" description="Basic and acidic residues" evidence="11">
    <location>
        <begin position="26"/>
        <end position="39"/>
    </location>
</feature>
<dbReference type="OMA" id="CQNILHW"/>
<dbReference type="PROSITE" id="PS00107">
    <property type="entry name" value="PROTEIN_KINASE_ATP"/>
    <property type="match status" value="1"/>
</dbReference>
<dbReference type="SMART" id="SM00220">
    <property type="entry name" value="S_TKc"/>
    <property type="match status" value="1"/>
</dbReference>
<evidence type="ECO:0000313" key="15">
    <source>
        <dbReference type="Proteomes" id="UP000655225"/>
    </source>
</evidence>
<evidence type="ECO:0000256" key="1">
    <source>
        <dbReference type="ARBA" id="ARBA00012513"/>
    </source>
</evidence>
<dbReference type="InterPro" id="IPR017441">
    <property type="entry name" value="Protein_kinase_ATP_BS"/>
</dbReference>
<feature type="compositionally biased region" description="Pro residues" evidence="11">
    <location>
        <begin position="554"/>
        <end position="563"/>
    </location>
</feature>
<dbReference type="PROSITE" id="PS00108">
    <property type="entry name" value="PROTEIN_KINASE_ST"/>
    <property type="match status" value="1"/>
</dbReference>
<keyword evidence="5 10" id="KW-0547">Nucleotide-binding</keyword>
<dbReference type="Gene3D" id="3.30.200.20">
    <property type="entry name" value="Phosphorylase Kinase, domain 1"/>
    <property type="match status" value="1"/>
</dbReference>
<dbReference type="InterPro" id="IPR011009">
    <property type="entry name" value="Kinase-like_dom_sf"/>
</dbReference>
<evidence type="ECO:0000259" key="12">
    <source>
        <dbReference type="PROSITE" id="PS50011"/>
    </source>
</evidence>
<evidence type="ECO:0000256" key="2">
    <source>
        <dbReference type="ARBA" id="ARBA00022527"/>
    </source>
</evidence>
<evidence type="ECO:0000256" key="3">
    <source>
        <dbReference type="ARBA" id="ARBA00022553"/>
    </source>
</evidence>
<keyword evidence="2" id="KW-0723">Serine/threonine-protein kinase</keyword>
<accession>A0A834ZY68</accession>
<feature type="domain" description="AGC-kinase C-terminal" evidence="13">
    <location>
        <begin position="426"/>
        <end position="479"/>
    </location>
</feature>
<proteinExistence type="predicted"/>
<dbReference type="Proteomes" id="UP000655225">
    <property type="component" value="Unassembled WGS sequence"/>
</dbReference>
<dbReference type="OrthoDB" id="3638488at2759"/>
<dbReference type="PANTHER" id="PTHR22988:SF76">
    <property type="entry name" value="CHROMOSOME UNDETERMINED SCAFFOLD_135, WHOLE GENOME SHOTGUN SEQUENCE"/>
    <property type="match status" value="1"/>
</dbReference>
<keyword evidence="7 10" id="KW-0067">ATP-binding</keyword>
<evidence type="ECO:0000256" key="7">
    <source>
        <dbReference type="ARBA" id="ARBA00022840"/>
    </source>
</evidence>
<dbReference type="FunFam" id="1.10.510.10:FF:000106">
    <property type="entry name" value="Non-specific serine/threonine protein kinase"/>
    <property type="match status" value="1"/>
</dbReference>
<dbReference type="EMBL" id="JABCRI010000001">
    <property type="protein sequence ID" value="KAF8413483.1"/>
    <property type="molecule type" value="Genomic_DNA"/>
</dbReference>
<feature type="region of interest" description="Disordered" evidence="11">
    <location>
        <begin position="15"/>
        <end position="44"/>
    </location>
</feature>
<dbReference type="Gene3D" id="1.10.510.10">
    <property type="entry name" value="Transferase(Phosphotransferase) domain 1"/>
    <property type="match status" value="1"/>
</dbReference>
<dbReference type="EC" id="2.7.11.1" evidence="1"/>
<dbReference type="InterPro" id="IPR050839">
    <property type="entry name" value="Rho-assoc_Ser/Thr_Kinase"/>
</dbReference>
<feature type="region of interest" description="Disordered" evidence="11">
    <location>
        <begin position="515"/>
        <end position="572"/>
    </location>
</feature>
<dbReference type="GO" id="GO:0004674">
    <property type="term" value="F:protein serine/threonine kinase activity"/>
    <property type="evidence" value="ECO:0007669"/>
    <property type="project" value="UniProtKB-KW"/>
</dbReference>
<dbReference type="InterPro" id="IPR008271">
    <property type="entry name" value="Ser/Thr_kinase_AS"/>
</dbReference>
<gene>
    <name evidence="14" type="ORF">HHK36_001470</name>
</gene>
<dbReference type="PANTHER" id="PTHR22988">
    <property type="entry name" value="MYOTONIC DYSTROPHY S/T KINASE-RELATED"/>
    <property type="match status" value="1"/>
</dbReference>
<comment type="catalytic activity">
    <reaction evidence="9">
        <text>L-seryl-[protein] + ATP = O-phospho-L-seryl-[protein] + ADP + H(+)</text>
        <dbReference type="Rhea" id="RHEA:17989"/>
        <dbReference type="Rhea" id="RHEA-COMP:9863"/>
        <dbReference type="Rhea" id="RHEA-COMP:11604"/>
        <dbReference type="ChEBI" id="CHEBI:15378"/>
        <dbReference type="ChEBI" id="CHEBI:29999"/>
        <dbReference type="ChEBI" id="CHEBI:30616"/>
        <dbReference type="ChEBI" id="CHEBI:83421"/>
        <dbReference type="ChEBI" id="CHEBI:456216"/>
        <dbReference type="EC" id="2.7.11.1"/>
    </reaction>
</comment>